<accession>A0A0A9D3D7</accession>
<sequence>MMCYRWWILQLSLQKETLTILWQRTLLWELRCGVKQKILSLLSLVVYLTRKRKLGNLMMRKRQELGS</sequence>
<reference evidence="1" key="1">
    <citation type="submission" date="2014-09" db="EMBL/GenBank/DDBJ databases">
        <authorList>
            <person name="Magalhaes I.L.F."/>
            <person name="Oliveira U."/>
            <person name="Santos F.R."/>
            <person name="Vidigal T.H.D.A."/>
            <person name="Brescovit A.D."/>
            <person name="Santos A.J."/>
        </authorList>
    </citation>
    <scope>NUCLEOTIDE SEQUENCE</scope>
    <source>
        <tissue evidence="1">Shoot tissue taken approximately 20 cm above the soil surface</tissue>
    </source>
</reference>
<reference evidence="1" key="2">
    <citation type="journal article" date="2015" name="Data Brief">
        <title>Shoot transcriptome of the giant reed, Arundo donax.</title>
        <authorList>
            <person name="Barrero R.A."/>
            <person name="Guerrero F.D."/>
            <person name="Moolhuijzen P."/>
            <person name="Goolsby J.A."/>
            <person name="Tidwell J."/>
            <person name="Bellgard S.E."/>
            <person name="Bellgard M.I."/>
        </authorList>
    </citation>
    <scope>NUCLEOTIDE SEQUENCE</scope>
    <source>
        <tissue evidence="1">Shoot tissue taken approximately 20 cm above the soil surface</tissue>
    </source>
</reference>
<dbReference type="AlphaFoldDB" id="A0A0A9D3D7"/>
<name>A0A0A9D3D7_ARUDO</name>
<evidence type="ECO:0000313" key="1">
    <source>
        <dbReference type="EMBL" id="JAD80140.1"/>
    </source>
</evidence>
<protein>
    <submittedName>
        <fullName evidence="1">Uncharacterized protein</fullName>
    </submittedName>
</protein>
<organism evidence="1">
    <name type="scientific">Arundo donax</name>
    <name type="common">Giant reed</name>
    <name type="synonym">Donax arundinaceus</name>
    <dbReference type="NCBI Taxonomy" id="35708"/>
    <lineage>
        <taxon>Eukaryota</taxon>
        <taxon>Viridiplantae</taxon>
        <taxon>Streptophyta</taxon>
        <taxon>Embryophyta</taxon>
        <taxon>Tracheophyta</taxon>
        <taxon>Spermatophyta</taxon>
        <taxon>Magnoliopsida</taxon>
        <taxon>Liliopsida</taxon>
        <taxon>Poales</taxon>
        <taxon>Poaceae</taxon>
        <taxon>PACMAD clade</taxon>
        <taxon>Arundinoideae</taxon>
        <taxon>Arundineae</taxon>
        <taxon>Arundo</taxon>
    </lineage>
</organism>
<proteinExistence type="predicted"/>
<dbReference type="EMBL" id="GBRH01217755">
    <property type="protein sequence ID" value="JAD80140.1"/>
    <property type="molecule type" value="Transcribed_RNA"/>
</dbReference>